<organism evidence="3">
    <name type="scientific">Cryptococcus bacillisporus CA1280</name>
    <dbReference type="NCBI Taxonomy" id="1296109"/>
    <lineage>
        <taxon>Eukaryota</taxon>
        <taxon>Fungi</taxon>
        <taxon>Dikarya</taxon>
        <taxon>Basidiomycota</taxon>
        <taxon>Agaricomycotina</taxon>
        <taxon>Tremellomycetes</taxon>
        <taxon>Tremellales</taxon>
        <taxon>Cryptococcaceae</taxon>
        <taxon>Cryptococcus</taxon>
        <taxon>Cryptococcus gattii species complex</taxon>
    </lineage>
</organism>
<feature type="region of interest" description="Disordered" evidence="1">
    <location>
        <begin position="978"/>
        <end position="1049"/>
    </location>
</feature>
<dbReference type="AlphaFoldDB" id="A0A0D0VVL3"/>
<accession>A0A0D0VVL3</accession>
<feature type="domain" description="PH" evidence="2">
    <location>
        <begin position="893"/>
        <end position="1163"/>
    </location>
</feature>
<dbReference type="PROSITE" id="PS50003">
    <property type="entry name" value="PH_DOMAIN"/>
    <property type="match status" value="1"/>
</dbReference>
<dbReference type="HOGENOM" id="CLU_266470_0_0_1"/>
<proteinExistence type="predicted"/>
<reference evidence="3" key="1">
    <citation type="submission" date="2015-01" db="EMBL/GenBank/DDBJ databases">
        <title>The Genome Sequence of Cryptococcus gattii CA1280.</title>
        <authorList>
            <consortium name="The Broad Institute Genomics Platform"/>
            <person name="Cuomo C."/>
            <person name="Litvintseva A."/>
            <person name="Chen Y."/>
            <person name="Heitman J."/>
            <person name="Sun S."/>
            <person name="Springer D."/>
            <person name="Dromer F."/>
            <person name="Young S."/>
            <person name="Zeng Q."/>
            <person name="Gargeya S."/>
            <person name="Abouelleil A."/>
            <person name="Alvarado L."/>
            <person name="Chapman S.B."/>
            <person name="Gainer-Dewar J."/>
            <person name="Goldberg J."/>
            <person name="Griggs A."/>
            <person name="Gujja S."/>
            <person name="Hansen M."/>
            <person name="Howarth C."/>
            <person name="Imamovic A."/>
            <person name="Larimer J."/>
            <person name="Murphy C."/>
            <person name="Naylor J."/>
            <person name="Pearson M."/>
            <person name="Priest M."/>
            <person name="Roberts A."/>
            <person name="Saif S."/>
            <person name="Shea T."/>
            <person name="Sykes S."/>
            <person name="Wortman J."/>
            <person name="Nusbaum C."/>
            <person name="Birren B."/>
        </authorList>
    </citation>
    <scope>NUCLEOTIDE SEQUENCE [LARGE SCALE GENOMIC DNA]</scope>
    <source>
        <strain evidence="3">CA1280</strain>
    </source>
</reference>
<feature type="compositionally biased region" description="Basic and acidic residues" evidence="1">
    <location>
        <begin position="693"/>
        <end position="702"/>
    </location>
</feature>
<evidence type="ECO:0000256" key="1">
    <source>
        <dbReference type="SAM" id="MobiDB-lite"/>
    </source>
</evidence>
<feature type="compositionally biased region" description="Acidic residues" evidence="1">
    <location>
        <begin position="494"/>
        <end position="527"/>
    </location>
</feature>
<dbReference type="InterPro" id="IPR001849">
    <property type="entry name" value="PH_domain"/>
</dbReference>
<feature type="compositionally biased region" description="Basic and acidic residues" evidence="1">
    <location>
        <begin position="669"/>
        <end position="680"/>
    </location>
</feature>
<feature type="compositionally biased region" description="Low complexity" evidence="1">
    <location>
        <begin position="638"/>
        <end position="664"/>
    </location>
</feature>
<feature type="compositionally biased region" description="Basic and acidic residues" evidence="1">
    <location>
        <begin position="1226"/>
        <end position="1236"/>
    </location>
</feature>
<feature type="region of interest" description="Disordered" evidence="1">
    <location>
        <begin position="241"/>
        <end position="278"/>
    </location>
</feature>
<feature type="region of interest" description="Disordered" evidence="1">
    <location>
        <begin position="629"/>
        <end position="781"/>
    </location>
</feature>
<sequence>MPLFFQRSRRASEAPPPPHPPNSHKRLSVDAASNADHNSPFTTMNGTKLKTLLGAGPAAANMSGTEKKGSMKKKLTTPMFFRRNSSSSSEHPRQASTLSSPDQGVHGSPGSAARSTRPGNELIMADYQDPAQTMSRKPANAGLFASATVFPENFALSRTISPEASSPLSQASISPNARIRPLSQTWQPSYPLVLPDAGYSDVAPDEQIPLTAGPAVVSAAGDENAKRRSADVQVLENCPTTKPQKAVVSPEQQLPTPPLSTRVSSEIELRNEVETSQRRPSLALNISDEVLTPKAMQPTVPKQESIKTSVTAANNQMTSENVVHPPETRDEDIPSIAASPVTRQTASSIPSAAATPATPSSPISPTSSPLLTRPSLSVRKTTVIYSPPMPQPIKNLPTLTNLANLGGDTASATPTATPGWGELAREGGPKTPGGGIMRTPMSMTNGARTPGLGSFTLSLPPAKAKKTPMTEQELRKARRAMPVMLRQPSSVPSNEDEEDGDAGDDDDEDESEDGAGSDGDSGNDSEAETARNPRTVGSSPSSCAGRSARRTRAGSSSQVGEMAKSAVTEEGANGKSVWSLSTPCEKNRSTWAQFSNEGTPVQDLQPVVVDTGNAQPTAGAAAAIARATLERGQSSYPSTLTTTSRGSSGYFDSQPSSSGPSTMPSPQPRLDKGKGKDRAVDSSLAAPVAASRVENEGERSVLEEESENEEDSRREEHGASSEDTVEVSTEAGTPSVEANDAVAPAPQPRPQQISQRPSLYTQTSISMINLPPKTQGSEDTEDGMLVKPKLETVKSGEQLPFRITLPPQQVPSAPNVILSPAEWARPPPTPAAGLNGFNFSVAGKDKQKELKRRRSADDLVTPPPKYEPPFPGTFVPKPRDEEGREKLPNYWCSVHIEGMLQRKMEFTGEKDLGTGPDGKKRIEKIQARDRSWKRYYFILHGTALLVYKFDPHRFPLKIDAPVPTIDDDDADEFLHVHPAPERRRRTSSSVAIGPSNKRSTVSVDPGRRGPADAINSTVRRGSGDSASPIGIPLPGRRTSESNTVGSGNYRRSSLSIVHNAEDGNDVKDAALFNSQRRGSASGTNTVFPSSSYGSTNTPLSSHFQHNALVKQYSLNKTESGLAADYHKRRNVVRVRADGEQFLLQTDSARDMVDWVEAFQAATNVAKDLDERPMPKIITLPRRRRRRNQAQQAAAAAASNPTTAVASGTINSGEAIMVQQALAAADEAERERERMLQEDQEAVVT</sequence>
<evidence type="ECO:0000313" key="3">
    <source>
        <dbReference type="EMBL" id="KIR50509.1"/>
    </source>
</evidence>
<feature type="region of interest" description="Disordered" evidence="1">
    <location>
        <begin position="458"/>
        <end position="584"/>
    </location>
</feature>
<dbReference type="Gene3D" id="2.30.29.30">
    <property type="entry name" value="Pleckstrin-homology domain (PH domain)/Phosphotyrosine-binding domain (PTB)"/>
    <property type="match status" value="1"/>
</dbReference>
<feature type="compositionally biased region" description="Low complexity" evidence="1">
    <location>
        <begin position="345"/>
        <end position="375"/>
    </location>
</feature>
<feature type="compositionally biased region" description="Polar residues" evidence="1">
    <location>
        <begin position="250"/>
        <end position="264"/>
    </location>
</feature>
<feature type="region of interest" description="Disordered" evidence="1">
    <location>
        <begin position="1182"/>
        <end position="1205"/>
    </location>
</feature>
<dbReference type="PANTHER" id="PTHR37283">
    <property type="entry name" value="PH DOMAIN-CONTAINING PROTEIN YHR131C"/>
    <property type="match status" value="1"/>
</dbReference>
<feature type="compositionally biased region" description="Polar residues" evidence="1">
    <location>
        <begin position="35"/>
        <end position="48"/>
    </location>
</feature>
<feature type="compositionally biased region" description="Polar residues" evidence="1">
    <location>
        <begin position="759"/>
        <end position="777"/>
    </location>
</feature>
<feature type="region of interest" description="Disordered" evidence="1">
    <location>
        <begin position="846"/>
        <end position="882"/>
    </location>
</feature>
<dbReference type="EMBL" id="KN847973">
    <property type="protein sequence ID" value="KIR50509.1"/>
    <property type="molecule type" value="Genomic_DNA"/>
</dbReference>
<feature type="region of interest" description="Disordered" evidence="1">
    <location>
        <begin position="1"/>
        <end position="134"/>
    </location>
</feature>
<feature type="region of interest" description="Disordered" evidence="1">
    <location>
        <begin position="1220"/>
        <end position="1244"/>
    </location>
</feature>
<feature type="compositionally biased region" description="Basic and acidic residues" evidence="1">
    <location>
        <begin position="711"/>
        <end position="720"/>
    </location>
</feature>
<evidence type="ECO:0000259" key="2">
    <source>
        <dbReference type="PROSITE" id="PS50003"/>
    </source>
</evidence>
<feature type="compositionally biased region" description="Low complexity" evidence="1">
    <location>
        <begin position="1188"/>
        <end position="1197"/>
    </location>
</feature>
<feature type="compositionally biased region" description="Basic and acidic residues" evidence="1">
    <location>
        <begin position="265"/>
        <end position="277"/>
    </location>
</feature>
<dbReference type="SUPFAM" id="SSF50729">
    <property type="entry name" value="PH domain-like"/>
    <property type="match status" value="1"/>
</dbReference>
<feature type="compositionally biased region" description="Polar residues" evidence="1">
    <location>
        <begin position="83"/>
        <end position="102"/>
    </location>
</feature>
<dbReference type="SMART" id="SM00233">
    <property type="entry name" value="PH"/>
    <property type="match status" value="1"/>
</dbReference>
<feature type="region of interest" description="Disordered" evidence="1">
    <location>
        <begin position="414"/>
        <end position="435"/>
    </location>
</feature>
<protein>
    <submittedName>
        <fullName evidence="3">Unplaced genomic scaffold supercont1.1, whole genome shotgun sequence</fullName>
    </submittedName>
</protein>
<feature type="region of interest" description="Disordered" evidence="1">
    <location>
        <begin position="313"/>
        <end position="375"/>
    </location>
</feature>
<dbReference type="OrthoDB" id="5865767at2759"/>
<feature type="compositionally biased region" description="Polar residues" evidence="1">
    <location>
        <begin position="1040"/>
        <end position="1049"/>
    </location>
</feature>
<feature type="compositionally biased region" description="Pro residues" evidence="1">
    <location>
        <begin position="861"/>
        <end position="871"/>
    </location>
</feature>
<name>A0A0D0VVL3_CRYGA</name>
<dbReference type="InterPro" id="IPR011993">
    <property type="entry name" value="PH-like_dom_sf"/>
</dbReference>
<dbReference type="PANTHER" id="PTHR37283:SF1">
    <property type="entry name" value="PH DOMAIN-CONTAINING PROTEIN YHR131C"/>
    <property type="match status" value="1"/>
</dbReference>
<gene>
    <name evidence="3" type="ORF">I312_00450</name>
</gene>